<evidence type="ECO:0000313" key="4">
    <source>
        <dbReference type="Proteomes" id="UP000466517"/>
    </source>
</evidence>
<feature type="region of interest" description="Disordered" evidence="1">
    <location>
        <begin position="25"/>
        <end position="82"/>
    </location>
</feature>
<keyword evidence="2" id="KW-0732">Signal</keyword>
<organism evidence="3 4">
    <name type="scientific">Mycolicibacterium madagascariense</name>
    <dbReference type="NCBI Taxonomy" id="212765"/>
    <lineage>
        <taxon>Bacteria</taxon>
        <taxon>Bacillati</taxon>
        <taxon>Actinomycetota</taxon>
        <taxon>Actinomycetes</taxon>
        <taxon>Mycobacteriales</taxon>
        <taxon>Mycobacteriaceae</taxon>
        <taxon>Mycolicibacterium</taxon>
    </lineage>
</organism>
<dbReference type="AlphaFoldDB" id="A0A7I7XKQ1"/>
<protein>
    <submittedName>
        <fullName evidence="3">Uncharacterized protein</fullName>
    </submittedName>
</protein>
<gene>
    <name evidence="3" type="ORF">MMAD_40890</name>
</gene>
<feature type="compositionally biased region" description="Low complexity" evidence="1">
    <location>
        <begin position="37"/>
        <end position="70"/>
    </location>
</feature>
<sequence length="82" mass="7765">MRTLAAAVGGGALVAMGGIGVASTSWAAPEPAPPGPVTVTEEATTGATTVETTAPSEPTTSSAAPEITGPAPLPPEEEGLPG</sequence>
<evidence type="ECO:0000256" key="1">
    <source>
        <dbReference type="SAM" id="MobiDB-lite"/>
    </source>
</evidence>
<dbReference type="Proteomes" id="UP000466517">
    <property type="component" value="Chromosome"/>
</dbReference>
<keyword evidence="4" id="KW-1185">Reference proteome</keyword>
<evidence type="ECO:0000313" key="3">
    <source>
        <dbReference type="EMBL" id="BBZ29794.1"/>
    </source>
</evidence>
<accession>A0A7I7XKQ1</accession>
<evidence type="ECO:0000256" key="2">
    <source>
        <dbReference type="SAM" id="SignalP"/>
    </source>
</evidence>
<feature type="signal peptide" evidence="2">
    <location>
        <begin position="1"/>
        <end position="27"/>
    </location>
</feature>
<reference evidence="3 4" key="1">
    <citation type="journal article" date="2019" name="Emerg. Microbes Infect.">
        <title>Comprehensive subspecies identification of 175 nontuberculous mycobacteria species based on 7547 genomic profiles.</title>
        <authorList>
            <person name="Matsumoto Y."/>
            <person name="Kinjo T."/>
            <person name="Motooka D."/>
            <person name="Nabeya D."/>
            <person name="Jung N."/>
            <person name="Uechi K."/>
            <person name="Horii T."/>
            <person name="Iida T."/>
            <person name="Fujita J."/>
            <person name="Nakamura S."/>
        </authorList>
    </citation>
    <scope>NUCLEOTIDE SEQUENCE [LARGE SCALE GENOMIC DNA]</scope>
    <source>
        <strain evidence="3 4">JCM 13574</strain>
    </source>
</reference>
<name>A0A7I7XKQ1_9MYCO</name>
<feature type="chain" id="PRO_5029822985" evidence="2">
    <location>
        <begin position="28"/>
        <end position="82"/>
    </location>
</feature>
<dbReference type="KEGG" id="mmag:MMAD_40890"/>
<proteinExistence type="predicted"/>
<dbReference type="EMBL" id="AP022610">
    <property type="protein sequence ID" value="BBZ29794.1"/>
    <property type="molecule type" value="Genomic_DNA"/>
</dbReference>